<evidence type="ECO:0000313" key="4">
    <source>
        <dbReference type="Proteomes" id="UP001500957"/>
    </source>
</evidence>
<sequence>MIVAVPDSTSDQDHPLPPGQKARPDLPVRHYGPIPRRKPDPWPIAVGGQLADRTVTTSVAELLEAPATGVTADLHCASGWSCLDLEWEGVPAATLLEIAPPPPGVTDVLVYGEYGYSANVTVEDLRSPQALIATTLGGVPLSAEHGAPVRLVLPHLYCWKGPKWFRGWDYVTPDTLGFWEARGYHRVGNCWLEQRHTLPGPPKEDLI</sequence>
<dbReference type="EMBL" id="BAAAHE010000052">
    <property type="protein sequence ID" value="GAA0637220.1"/>
    <property type="molecule type" value="Genomic_DNA"/>
</dbReference>
<evidence type="ECO:0000259" key="2">
    <source>
        <dbReference type="Pfam" id="PF00174"/>
    </source>
</evidence>
<dbReference type="InterPro" id="IPR000572">
    <property type="entry name" value="OxRdtase_Mopterin-bd_dom"/>
</dbReference>
<dbReference type="Gene3D" id="3.90.420.10">
    <property type="entry name" value="Oxidoreductase, molybdopterin-binding domain"/>
    <property type="match status" value="1"/>
</dbReference>
<feature type="domain" description="Oxidoreductase molybdopterin-binding" evidence="2">
    <location>
        <begin position="32"/>
        <end position="179"/>
    </location>
</feature>
<organism evidence="3 4">
    <name type="scientific">Sporichthya brevicatena</name>
    <dbReference type="NCBI Taxonomy" id="171442"/>
    <lineage>
        <taxon>Bacteria</taxon>
        <taxon>Bacillati</taxon>
        <taxon>Actinomycetota</taxon>
        <taxon>Actinomycetes</taxon>
        <taxon>Sporichthyales</taxon>
        <taxon>Sporichthyaceae</taxon>
        <taxon>Sporichthya</taxon>
    </lineage>
</organism>
<gene>
    <name evidence="3" type="ORF">GCM10009547_46960</name>
</gene>
<feature type="region of interest" description="Disordered" evidence="1">
    <location>
        <begin position="1"/>
        <end position="27"/>
    </location>
</feature>
<dbReference type="Proteomes" id="UP001500957">
    <property type="component" value="Unassembled WGS sequence"/>
</dbReference>
<dbReference type="SUPFAM" id="SSF56524">
    <property type="entry name" value="Oxidoreductase molybdopterin-binding domain"/>
    <property type="match status" value="1"/>
</dbReference>
<dbReference type="PANTHER" id="PTHR43032:SF4">
    <property type="entry name" value="OXIDOREDUCTASE MOLYBDOPTERIN-BINDING DOMAIN-CONTAINING PROTEIN"/>
    <property type="match status" value="1"/>
</dbReference>
<name>A0ABN1HBT4_9ACTN</name>
<reference evidence="3 4" key="1">
    <citation type="journal article" date="2019" name="Int. J. Syst. Evol. Microbiol.">
        <title>The Global Catalogue of Microorganisms (GCM) 10K type strain sequencing project: providing services to taxonomists for standard genome sequencing and annotation.</title>
        <authorList>
            <consortium name="The Broad Institute Genomics Platform"/>
            <consortium name="The Broad Institute Genome Sequencing Center for Infectious Disease"/>
            <person name="Wu L."/>
            <person name="Ma J."/>
        </authorList>
    </citation>
    <scope>NUCLEOTIDE SEQUENCE [LARGE SCALE GENOMIC DNA]</scope>
    <source>
        <strain evidence="3 4">JCM 10671</strain>
    </source>
</reference>
<protein>
    <submittedName>
        <fullName evidence="3">Sulfite oxidase-like oxidoreductase</fullName>
    </submittedName>
</protein>
<proteinExistence type="predicted"/>
<keyword evidence="4" id="KW-1185">Reference proteome</keyword>
<dbReference type="PANTHER" id="PTHR43032">
    <property type="entry name" value="PROTEIN-METHIONINE-SULFOXIDE REDUCTASE"/>
    <property type="match status" value="1"/>
</dbReference>
<comment type="caution">
    <text evidence="3">The sequence shown here is derived from an EMBL/GenBank/DDBJ whole genome shotgun (WGS) entry which is preliminary data.</text>
</comment>
<dbReference type="Pfam" id="PF00174">
    <property type="entry name" value="Oxidored_molyb"/>
    <property type="match status" value="1"/>
</dbReference>
<accession>A0ABN1HBT4</accession>
<dbReference type="InterPro" id="IPR036374">
    <property type="entry name" value="OxRdtase_Mopterin-bd_sf"/>
</dbReference>
<evidence type="ECO:0000313" key="3">
    <source>
        <dbReference type="EMBL" id="GAA0637220.1"/>
    </source>
</evidence>
<evidence type="ECO:0000256" key="1">
    <source>
        <dbReference type="SAM" id="MobiDB-lite"/>
    </source>
</evidence>